<comment type="caution">
    <text evidence="2">The sequence shown here is derived from an EMBL/GenBank/DDBJ whole genome shotgun (WGS) entry which is preliminary data.</text>
</comment>
<dbReference type="GO" id="GO:0005829">
    <property type="term" value="C:cytosol"/>
    <property type="evidence" value="ECO:0007669"/>
    <property type="project" value="TreeGrafter"/>
</dbReference>
<dbReference type="PANTHER" id="PTHR42695">
    <property type="entry name" value="GLUTAMINE AMIDOTRANSFERASE YLR126C-RELATED"/>
    <property type="match status" value="1"/>
</dbReference>
<dbReference type="PANTHER" id="PTHR42695:SF5">
    <property type="entry name" value="GLUTAMINE AMIDOTRANSFERASE YLR126C-RELATED"/>
    <property type="match status" value="1"/>
</dbReference>
<dbReference type="InterPro" id="IPR044992">
    <property type="entry name" value="ChyE-like"/>
</dbReference>
<dbReference type="InterPro" id="IPR017926">
    <property type="entry name" value="GATASE"/>
</dbReference>
<dbReference type="Pfam" id="PF00117">
    <property type="entry name" value="GATase"/>
    <property type="match status" value="1"/>
</dbReference>
<sequence length="230" mass="24262">MTRPWALIQHVPSEGPGLIASEAASRGIPLDVRRMFAGDPLPAPGEIAGLVVMGGPMAANDDAAFPNLARERDLLAGAARAGIPVLGICLGAQLLAAALGGRVSRGLKEEIGFGEVTLTEEGSRDPILGRGARSVPVFQWHGDTFDLPKGAVLLASSPGYPNQAFRLGDRVYGFQFHVEADRDLLDAWIPLLASRGARVDRSLHSGVERTGRRILAAFFATKSGPTPAVR</sequence>
<dbReference type="AlphaFoldDB" id="A0A538T0T3"/>
<dbReference type="Proteomes" id="UP000316852">
    <property type="component" value="Unassembled WGS sequence"/>
</dbReference>
<accession>A0A538T0T3</accession>
<dbReference type="EMBL" id="VBOW01000067">
    <property type="protein sequence ID" value="TMQ57248.1"/>
    <property type="molecule type" value="Genomic_DNA"/>
</dbReference>
<reference evidence="2 3" key="1">
    <citation type="journal article" date="2019" name="Nat. Microbiol.">
        <title>Mediterranean grassland soil C-N compound turnover is dependent on rainfall and depth, and is mediated by genomically divergent microorganisms.</title>
        <authorList>
            <person name="Diamond S."/>
            <person name="Andeer P.F."/>
            <person name="Li Z."/>
            <person name="Crits-Christoph A."/>
            <person name="Burstein D."/>
            <person name="Anantharaman K."/>
            <person name="Lane K.R."/>
            <person name="Thomas B.C."/>
            <person name="Pan C."/>
            <person name="Northen T.R."/>
            <person name="Banfield J.F."/>
        </authorList>
    </citation>
    <scope>NUCLEOTIDE SEQUENCE [LARGE SCALE GENOMIC DNA]</scope>
    <source>
        <strain evidence="2">WS_6</strain>
    </source>
</reference>
<proteinExistence type="predicted"/>
<evidence type="ECO:0000313" key="3">
    <source>
        <dbReference type="Proteomes" id="UP000316852"/>
    </source>
</evidence>
<evidence type="ECO:0000259" key="1">
    <source>
        <dbReference type="Pfam" id="PF00117"/>
    </source>
</evidence>
<organism evidence="2 3">
    <name type="scientific">Eiseniibacteriota bacterium</name>
    <dbReference type="NCBI Taxonomy" id="2212470"/>
    <lineage>
        <taxon>Bacteria</taxon>
        <taxon>Candidatus Eiseniibacteriota</taxon>
    </lineage>
</organism>
<dbReference type="Gene3D" id="3.40.50.880">
    <property type="match status" value="1"/>
</dbReference>
<keyword evidence="2" id="KW-0315">Glutamine amidotransferase</keyword>
<dbReference type="SUPFAM" id="SSF52317">
    <property type="entry name" value="Class I glutamine amidotransferase-like"/>
    <property type="match status" value="1"/>
</dbReference>
<protein>
    <submittedName>
        <fullName evidence="2">Type 1 glutamine amidotransferase</fullName>
    </submittedName>
</protein>
<keyword evidence="2" id="KW-0808">Transferase</keyword>
<gene>
    <name evidence="2" type="ORF">E6K76_10910</name>
</gene>
<dbReference type="FunFam" id="3.40.50.880:FF:000033">
    <property type="entry name" value="Glutamine amidotransferase class-I"/>
    <property type="match status" value="1"/>
</dbReference>
<evidence type="ECO:0000313" key="2">
    <source>
        <dbReference type="EMBL" id="TMQ57248.1"/>
    </source>
</evidence>
<dbReference type="CDD" id="cd01741">
    <property type="entry name" value="GATase1_1"/>
    <property type="match status" value="1"/>
</dbReference>
<name>A0A538T0T3_UNCEI</name>
<dbReference type="PROSITE" id="PS51273">
    <property type="entry name" value="GATASE_TYPE_1"/>
    <property type="match status" value="1"/>
</dbReference>
<dbReference type="GO" id="GO:0016740">
    <property type="term" value="F:transferase activity"/>
    <property type="evidence" value="ECO:0007669"/>
    <property type="project" value="UniProtKB-KW"/>
</dbReference>
<feature type="domain" description="Glutamine amidotransferase" evidence="1">
    <location>
        <begin position="23"/>
        <end position="181"/>
    </location>
</feature>
<dbReference type="InterPro" id="IPR029062">
    <property type="entry name" value="Class_I_gatase-like"/>
</dbReference>